<reference evidence="5 6" key="1">
    <citation type="submission" date="2017-04" db="EMBL/GenBank/DDBJ databases">
        <title>Draft Aigarchaeota genome from a New Zealand hot spring.</title>
        <authorList>
            <person name="Reysenbach A.-L."/>
            <person name="Donaho J.A."/>
            <person name="Gerhart J."/>
            <person name="Kelley J.F."/>
            <person name="Kouba K."/>
            <person name="Podar M."/>
            <person name="Stott M."/>
        </authorList>
    </citation>
    <scope>NUCLEOTIDE SEQUENCE [LARGE SCALE GENOMIC DNA]</scope>
    <source>
        <strain evidence="5">NZ13_MG1</strain>
    </source>
</reference>
<comment type="similarity">
    <text evidence="3">Belongs to the flavoredoxin family.</text>
</comment>
<evidence type="ECO:0000256" key="1">
    <source>
        <dbReference type="ARBA" id="ARBA00001917"/>
    </source>
</evidence>
<comment type="cofactor">
    <cofactor evidence="1">
        <name>FMN</name>
        <dbReference type="ChEBI" id="CHEBI:58210"/>
    </cofactor>
</comment>
<keyword evidence="2" id="KW-0285">Flavoprotein</keyword>
<organism evidence="5 6">
    <name type="scientific">Candidatus Terraquivivens tikiterensis</name>
    <dbReference type="NCBI Taxonomy" id="1980982"/>
    <lineage>
        <taxon>Archaea</taxon>
        <taxon>Nitrososphaerota</taxon>
        <taxon>Candidatus Wolframiiraptoraceae</taxon>
        <taxon>Candidatus Terraquivivens</taxon>
    </lineage>
</organism>
<dbReference type="PANTHER" id="PTHR43567">
    <property type="entry name" value="FLAVOREDOXIN-RELATED-RELATED"/>
    <property type="match status" value="1"/>
</dbReference>
<dbReference type="PANTHER" id="PTHR43567:SF1">
    <property type="entry name" value="FLAVOREDOXIN"/>
    <property type="match status" value="1"/>
</dbReference>
<dbReference type="InterPro" id="IPR012349">
    <property type="entry name" value="Split_barrel_FMN-bd"/>
</dbReference>
<dbReference type="Pfam" id="PF01613">
    <property type="entry name" value="Flavin_Reduct"/>
    <property type="match status" value="1"/>
</dbReference>
<comment type="caution">
    <text evidence="5">The sequence shown here is derived from an EMBL/GenBank/DDBJ whole genome shotgun (WGS) entry which is preliminary data.</text>
</comment>
<sequence length="170" mass="19150">MLNNVKNMRISQQIFPRPVVLVATVDGDGKDNVMPASFVMPVSFSPKYVAVSIAPERQTFSNLRKVGEFTVNVATLEMLEQVKVCGSCSGRDLDKFSMARLTKVPSKKVRPPGIAESPITLECLVEYMGRFGDHYLVVGRVVEEYVRRMEFSPLLHYAGDRYMEARPFEP</sequence>
<protein>
    <recommendedName>
        <fullName evidence="4">Flavin reductase like domain-containing protein</fullName>
    </recommendedName>
</protein>
<evidence type="ECO:0000313" key="5">
    <source>
        <dbReference type="EMBL" id="PUA33029.1"/>
    </source>
</evidence>
<name>A0A2R7Y6U0_9ARCH</name>
<dbReference type="InterPro" id="IPR052174">
    <property type="entry name" value="Flavoredoxin"/>
</dbReference>
<feature type="domain" description="Flavin reductase like" evidence="4">
    <location>
        <begin position="15"/>
        <end position="164"/>
    </location>
</feature>
<evidence type="ECO:0000256" key="3">
    <source>
        <dbReference type="ARBA" id="ARBA00038054"/>
    </source>
</evidence>
<dbReference type="SUPFAM" id="SSF50475">
    <property type="entry name" value="FMN-binding split barrel"/>
    <property type="match status" value="1"/>
</dbReference>
<evidence type="ECO:0000313" key="6">
    <source>
        <dbReference type="Proteomes" id="UP000244066"/>
    </source>
</evidence>
<accession>A0A2R7Y6U0</accession>
<proteinExistence type="inferred from homology"/>
<dbReference type="AlphaFoldDB" id="A0A2R7Y6U0"/>
<dbReference type="SMART" id="SM00903">
    <property type="entry name" value="Flavin_Reduct"/>
    <property type="match status" value="1"/>
</dbReference>
<dbReference type="Proteomes" id="UP000244066">
    <property type="component" value="Unassembled WGS sequence"/>
</dbReference>
<dbReference type="EMBL" id="NDWU01000005">
    <property type="protein sequence ID" value="PUA33029.1"/>
    <property type="molecule type" value="Genomic_DNA"/>
</dbReference>
<gene>
    <name evidence="5" type="ORF">B9J98_02860</name>
</gene>
<dbReference type="Gene3D" id="2.30.110.10">
    <property type="entry name" value="Electron Transport, Fmn-binding Protein, Chain A"/>
    <property type="match status" value="1"/>
</dbReference>
<evidence type="ECO:0000256" key="2">
    <source>
        <dbReference type="ARBA" id="ARBA00022630"/>
    </source>
</evidence>
<evidence type="ECO:0000259" key="4">
    <source>
        <dbReference type="SMART" id="SM00903"/>
    </source>
</evidence>
<dbReference type="InterPro" id="IPR002563">
    <property type="entry name" value="Flavin_Rdtase-like_dom"/>
</dbReference>
<dbReference type="GO" id="GO:0010181">
    <property type="term" value="F:FMN binding"/>
    <property type="evidence" value="ECO:0007669"/>
    <property type="project" value="InterPro"/>
</dbReference>